<evidence type="ECO:0000313" key="1">
    <source>
        <dbReference type="EMBL" id="QDQ25474.1"/>
    </source>
</evidence>
<organism evidence="1 2">
    <name type="scientific">Chitinimonas arctica</name>
    <dbReference type="NCBI Taxonomy" id="2594795"/>
    <lineage>
        <taxon>Bacteria</taxon>
        <taxon>Pseudomonadati</taxon>
        <taxon>Pseudomonadota</taxon>
        <taxon>Betaproteobacteria</taxon>
        <taxon>Neisseriales</taxon>
        <taxon>Chitinibacteraceae</taxon>
        <taxon>Chitinimonas</taxon>
    </lineage>
</organism>
<dbReference type="Proteomes" id="UP000317550">
    <property type="component" value="Chromosome"/>
</dbReference>
<protein>
    <submittedName>
        <fullName evidence="1">Hydrolase</fullName>
    </submittedName>
</protein>
<dbReference type="KEGG" id="cari:FNU76_03390"/>
<dbReference type="Gene3D" id="2.30.40.10">
    <property type="entry name" value="Urease, subunit C, domain 1"/>
    <property type="match status" value="1"/>
</dbReference>
<accession>A0A516SBF1</accession>
<dbReference type="EMBL" id="CP041730">
    <property type="protein sequence ID" value="QDQ25474.1"/>
    <property type="molecule type" value="Genomic_DNA"/>
</dbReference>
<sequence length="450" mass="48783">MIKVQSDHARQSAAGGKQVFQRLALPYIDPAMLYDVTMEEGVFTAIQPAGEAGAERATAALWPGYTECHAHMALPPNFDDSVDDPAIVALQYLYHGVTHIVDMFGFPLVQKRWRQAAHETALPFPEIAHCAYAVTTMCGLDGKGGHGTEFPSPVFMLGCLADLDTILHANRSMGATFLKIMFTGGVEQPGGVPKFSRLSTELLAGLARATQAQGLDCVLDCTTREEVMLAWRMGFRYFAHAVRDVELSEADWQSIPGAKFVSTLSGLRPMILRREEFLDEYGRPSFAQTQDAANIDFVSGIEQPFGIARNCQESRTQALSNIRRNSIAAMERGALLVGTDSGNTGGFHGYSLLGEVRLLDEQAEGCNHRLQTAATVGGRGFFDRMAGRKTDLHPIRVGAEATFNLFTDVHGAAGSLPSATYVRGAQVDRTKIVEIIGALRTGATRGKVSL</sequence>
<proteinExistence type="predicted"/>
<keyword evidence="2" id="KW-1185">Reference proteome</keyword>
<evidence type="ECO:0000313" key="2">
    <source>
        <dbReference type="Proteomes" id="UP000317550"/>
    </source>
</evidence>
<name>A0A516SBF1_9NEIS</name>
<dbReference type="InterPro" id="IPR011059">
    <property type="entry name" value="Metal-dep_hydrolase_composite"/>
</dbReference>
<dbReference type="AlphaFoldDB" id="A0A516SBF1"/>
<dbReference type="OrthoDB" id="3967765at2"/>
<dbReference type="Gene3D" id="3.20.20.140">
    <property type="entry name" value="Metal-dependent hydrolases"/>
    <property type="match status" value="1"/>
</dbReference>
<reference evidence="2" key="1">
    <citation type="submission" date="2019-07" db="EMBL/GenBank/DDBJ databases">
        <title>Chitinimonas sp. nov., isolated from Ny-Alesund, arctica soil.</title>
        <authorList>
            <person name="Xu Q."/>
            <person name="Peng F."/>
        </authorList>
    </citation>
    <scope>NUCLEOTIDE SEQUENCE [LARGE SCALE GENOMIC DNA]</scope>
    <source>
        <strain evidence="2">R3-44</strain>
    </source>
</reference>
<dbReference type="GO" id="GO:0016810">
    <property type="term" value="F:hydrolase activity, acting on carbon-nitrogen (but not peptide) bonds"/>
    <property type="evidence" value="ECO:0007669"/>
    <property type="project" value="InterPro"/>
</dbReference>
<keyword evidence="1" id="KW-0378">Hydrolase</keyword>
<gene>
    <name evidence="1" type="ORF">FNU76_03390</name>
</gene>
<dbReference type="RefSeq" id="WP_143856399.1">
    <property type="nucleotide sequence ID" value="NZ_CP041730.1"/>
</dbReference>
<dbReference type="SUPFAM" id="SSF51556">
    <property type="entry name" value="Metallo-dependent hydrolases"/>
    <property type="match status" value="1"/>
</dbReference>
<dbReference type="InterPro" id="IPR032466">
    <property type="entry name" value="Metal_Hydrolase"/>
</dbReference>